<dbReference type="PANTHER" id="PTHR12110">
    <property type="entry name" value="HYDROXYPYRUVATE ISOMERASE"/>
    <property type="match status" value="1"/>
</dbReference>
<dbReference type="GO" id="GO:0016853">
    <property type="term" value="F:isomerase activity"/>
    <property type="evidence" value="ECO:0007669"/>
    <property type="project" value="UniProtKB-KW"/>
</dbReference>
<reference evidence="2" key="2">
    <citation type="journal article" date="2021" name="PeerJ">
        <title>Extensive microbial diversity within the chicken gut microbiome revealed by metagenomics and culture.</title>
        <authorList>
            <person name="Gilroy R."/>
            <person name="Ravi A."/>
            <person name="Getino M."/>
            <person name="Pursley I."/>
            <person name="Horton D.L."/>
            <person name="Alikhan N.F."/>
            <person name="Baker D."/>
            <person name="Gharbi K."/>
            <person name="Hall N."/>
            <person name="Watson M."/>
            <person name="Adriaenssens E.M."/>
            <person name="Foster-Nyarko E."/>
            <person name="Jarju S."/>
            <person name="Secka A."/>
            <person name="Antonio M."/>
            <person name="Oren A."/>
            <person name="Chaudhuri R.R."/>
            <person name="La Ragione R."/>
            <person name="Hildebrand F."/>
            <person name="Pallen M.J."/>
        </authorList>
    </citation>
    <scope>NUCLEOTIDE SEQUENCE</scope>
    <source>
        <strain evidence="2">14700</strain>
    </source>
</reference>
<evidence type="ECO:0000313" key="2">
    <source>
        <dbReference type="EMBL" id="MBO8470004.1"/>
    </source>
</evidence>
<dbReference type="Gene3D" id="3.20.20.150">
    <property type="entry name" value="Divalent-metal-dependent TIM barrel enzymes"/>
    <property type="match status" value="1"/>
</dbReference>
<dbReference type="EMBL" id="JADIMF010000154">
    <property type="protein sequence ID" value="MBO8470004.1"/>
    <property type="molecule type" value="Genomic_DNA"/>
</dbReference>
<evidence type="ECO:0000259" key="1">
    <source>
        <dbReference type="Pfam" id="PF01261"/>
    </source>
</evidence>
<protein>
    <submittedName>
        <fullName evidence="2">Sugar phosphate isomerase/epimerase</fullName>
    </submittedName>
</protein>
<dbReference type="Proteomes" id="UP000810292">
    <property type="component" value="Unassembled WGS sequence"/>
</dbReference>
<dbReference type="SUPFAM" id="SSF51658">
    <property type="entry name" value="Xylose isomerase-like"/>
    <property type="match status" value="1"/>
</dbReference>
<dbReference type="Pfam" id="PF01261">
    <property type="entry name" value="AP_endonuc_2"/>
    <property type="match status" value="1"/>
</dbReference>
<dbReference type="InterPro" id="IPR036237">
    <property type="entry name" value="Xyl_isomerase-like_sf"/>
</dbReference>
<comment type="caution">
    <text evidence="2">The sequence shown here is derived from an EMBL/GenBank/DDBJ whole genome shotgun (WGS) entry which is preliminary data.</text>
</comment>
<evidence type="ECO:0000313" key="3">
    <source>
        <dbReference type="Proteomes" id="UP000810292"/>
    </source>
</evidence>
<dbReference type="AlphaFoldDB" id="A0A9D9IDZ2"/>
<sequence length="291" mass="32909">MPEVGYRAHDFGSFGSASALGERIESIRKGCIQLALNKVIPSAKPWEEWDEEYISGIRDDLLKHGVWVAMIGCYINPVHPVKEVRDMEVKRFEKSLSLAKAFGCPYVGTETGTQNPDGGYSVYTADPKFMDVFFESLDKMLDAAEKYDSYVAIEAVARSHTMSTIERMQKMLEKYPTKRLKVIFDPVNLLPYTGIKEKDGVSLKIPSEEAEHRFVSDALDVYGDRLAAIHCKDYVIDDDGFKLGDIPALTGIFRWKAFAEELRRRNIDVPWLLENHNPLTVKETADTIAAF</sequence>
<reference evidence="2" key="1">
    <citation type="submission" date="2020-10" db="EMBL/GenBank/DDBJ databases">
        <authorList>
            <person name="Gilroy R."/>
        </authorList>
    </citation>
    <scope>NUCLEOTIDE SEQUENCE</scope>
    <source>
        <strain evidence="2">14700</strain>
    </source>
</reference>
<proteinExistence type="predicted"/>
<accession>A0A9D9IDZ2</accession>
<name>A0A9D9IDZ2_9SPIO</name>
<feature type="domain" description="Xylose isomerase-like TIM barrel" evidence="1">
    <location>
        <begin position="45"/>
        <end position="285"/>
    </location>
</feature>
<organism evidence="2 3">
    <name type="scientific">Candidatus Ornithospirochaeta stercoravium</name>
    <dbReference type="NCBI Taxonomy" id="2840897"/>
    <lineage>
        <taxon>Bacteria</taxon>
        <taxon>Pseudomonadati</taxon>
        <taxon>Spirochaetota</taxon>
        <taxon>Spirochaetia</taxon>
        <taxon>Spirochaetales</taxon>
        <taxon>Spirochaetaceae</taxon>
        <taxon>Spirochaetaceae incertae sedis</taxon>
        <taxon>Candidatus Ornithospirochaeta</taxon>
    </lineage>
</organism>
<keyword evidence="2" id="KW-0413">Isomerase</keyword>
<dbReference type="PANTHER" id="PTHR12110:SF21">
    <property type="entry name" value="XYLOSE ISOMERASE-LIKE TIM BARREL DOMAIN-CONTAINING PROTEIN"/>
    <property type="match status" value="1"/>
</dbReference>
<dbReference type="InterPro" id="IPR050312">
    <property type="entry name" value="IolE/XylAMocC-like"/>
</dbReference>
<dbReference type="InterPro" id="IPR013022">
    <property type="entry name" value="Xyl_isomerase-like_TIM-brl"/>
</dbReference>
<gene>
    <name evidence="2" type="ORF">IAA72_09510</name>
</gene>